<evidence type="ECO:0000313" key="1">
    <source>
        <dbReference type="EMBL" id="KAF3334648.1"/>
    </source>
</evidence>
<gene>
    <name evidence="1" type="ORF">FCM35_KLT21252</name>
</gene>
<comment type="caution">
    <text evidence="1">The sequence shown here is derived from an EMBL/GenBank/DDBJ whole genome shotgun (WGS) entry which is preliminary data.</text>
</comment>
<dbReference type="PANTHER" id="PTHR31439">
    <property type="entry name" value="EXPRESSED PROTEIN"/>
    <property type="match status" value="1"/>
</dbReference>
<proteinExistence type="predicted"/>
<name>A0A833VTK6_9POAL</name>
<keyword evidence="2" id="KW-1185">Reference proteome</keyword>
<dbReference type="AlphaFoldDB" id="A0A833VTK6"/>
<sequence>MATSFVPDIWEWITTLPPIHQWSTNSLSLQICTSLEGNHSVTLVINKPPKLHLPSNLSFSIFSTGHVPISLWTSNSFRLNGHQIDEEIMRKFFFNIVSAILKYGHHNKYTFRTIALDACENFADAFNIAFLTLAFLVCVYEAPLDLRRGFVETIRVCLATTKMREASKQLMRVLGSNIEEQWMRSLNLGLTNWILELKALGNEELTTCSPLFSYAISASNLWKVQLYYPMVAMATEYPSSSTKDARLQFSLNYQQFESVIQFQYKLNFKEDWIDINVNVDNIRCNLIRLVSETLMEKQGYGSDEKHFPSRICLQLTPLLQSDILSVTVSKSTDNPAHEVGISKTMESTFEPPRSIGLSISSQETIVLSLKPWKFEQSVYGDSAILNWILHDGVNGREVFSSKPPKFALFKPKSWFQNRYTSVHRPFTREGGVIFAEDEYGESVCWKVGEAVIGKTMEWEIKGKIWLTYWPNKRRTHYSETRFLEFKELVHLTVEK</sequence>
<dbReference type="Proteomes" id="UP000623129">
    <property type="component" value="Unassembled WGS sequence"/>
</dbReference>
<organism evidence="1 2">
    <name type="scientific">Carex littledalei</name>
    <dbReference type="NCBI Taxonomy" id="544730"/>
    <lineage>
        <taxon>Eukaryota</taxon>
        <taxon>Viridiplantae</taxon>
        <taxon>Streptophyta</taxon>
        <taxon>Embryophyta</taxon>
        <taxon>Tracheophyta</taxon>
        <taxon>Spermatophyta</taxon>
        <taxon>Magnoliopsida</taxon>
        <taxon>Liliopsida</taxon>
        <taxon>Poales</taxon>
        <taxon>Cyperaceae</taxon>
        <taxon>Cyperoideae</taxon>
        <taxon>Cariceae</taxon>
        <taxon>Carex</taxon>
        <taxon>Carex subgen. Euthyceras</taxon>
    </lineage>
</organism>
<dbReference type="EMBL" id="SWLB01000009">
    <property type="protein sequence ID" value="KAF3334648.1"/>
    <property type="molecule type" value="Genomic_DNA"/>
</dbReference>
<dbReference type="PANTHER" id="PTHR31439:SF3">
    <property type="entry name" value="OS07G0231800 PROTEIN"/>
    <property type="match status" value="1"/>
</dbReference>
<protein>
    <submittedName>
        <fullName evidence="1">Uncharacterized protein</fullName>
    </submittedName>
</protein>
<dbReference type="OrthoDB" id="724026at2759"/>
<evidence type="ECO:0000313" key="2">
    <source>
        <dbReference type="Proteomes" id="UP000623129"/>
    </source>
</evidence>
<reference evidence="1" key="1">
    <citation type="submission" date="2020-01" db="EMBL/GenBank/DDBJ databases">
        <title>Genome sequence of Kobresia littledalei, the first chromosome-level genome in the family Cyperaceae.</title>
        <authorList>
            <person name="Qu G."/>
        </authorList>
    </citation>
    <scope>NUCLEOTIDE SEQUENCE</scope>
    <source>
        <strain evidence="1">C.B.Clarke</strain>
        <tissue evidence="1">Leaf</tissue>
    </source>
</reference>
<accession>A0A833VTK6</accession>